<gene>
    <name evidence="10" type="primary">tenA</name>
    <name evidence="10" type="ORF">H8S57_15005</name>
</gene>
<dbReference type="Proteomes" id="UP000661435">
    <property type="component" value="Unassembled WGS sequence"/>
</dbReference>
<dbReference type="AlphaFoldDB" id="A0A8J6J8Z8"/>
<evidence type="ECO:0000256" key="7">
    <source>
        <dbReference type="ARBA" id="ARBA00022977"/>
    </source>
</evidence>
<dbReference type="RefSeq" id="WP_186908817.1">
    <property type="nucleotide sequence ID" value="NZ_JACOPP010000033.1"/>
</dbReference>
<evidence type="ECO:0000256" key="8">
    <source>
        <dbReference type="ARBA" id="ARBA00048337"/>
    </source>
</evidence>
<dbReference type="Pfam" id="PF03070">
    <property type="entry name" value="TENA_THI-4"/>
    <property type="match status" value="1"/>
</dbReference>
<dbReference type="InterPro" id="IPR016084">
    <property type="entry name" value="Haem_Oase-like_multi-hlx"/>
</dbReference>
<comment type="catalytic activity">
    <reaction evidence="1">
        <text>4-amino-5-aminomethyl-2-methylpyrimidine + H2O = 4-amino-5-hydroxymethyl-2-methylpyrimidine + NH4(+)</text>
        <dbReference type="Rhea" id="RHEA:31799"/>
        <dbReference type="ChEBI" id="CHEBI:15377"/>
        <dbReference type="ChEBI" id="CHEBI:16892"/>
        <dbReference type="ChEBI" id="CHEBI:28938"/>
        <dbReference type="ChEBI" id="CHEBI:63416"/>
        <dbReference type="EC" id="3.5.99.2"/>
    </reaction>
</comment>
<feature type="domain" description="Thiaminase-2/PQQC" evidence="9">
    <location>
        <begin position="9"/>
        <end position="216"/>
    </location>
</feature>
<evidence type="ECO:0000313" key="11">
    <source>
        <dbReference type="Proteomes" id="UP000661435"/>
    </source>
</evidence>
<dbReference type="GO" id="GO:0009228">
    <property type="term" value="P:thiamine biosynthetic process"/>
    <property type="evidence" value="ECO:0007669"/>
    <property type="project" value="UniProtKB-KW"/>
</dbReference>
<dbReference type="CDD" id="cd19361">
    <property type="entry name" value="TenA_C_HP1287-like"/>
    <property type="match status" value="1"/>
</dbReference>
<dbReference type="GO" id="GO:0005829">
    <property type="term" value="C:cytosol"/>
    <property type="evidence" value="ECO:0007669"/>
    <property type="project" value="TreeGrafter"/>
</dbReference>
<dbReference type="EC" id="3.5.99.2" evidence="5"/>
<dbReference type="UniPathway" id="UPA00060"/>
<evidence type="ECO:0000256" key="3">
    <source>
        <dbReference type="ARBA" id="ARBA00010264"/>
    </source>
</evidence>
<dbReference type="GO" id="GO:0050334">
    <property type="term" value="F:thiaminase activity"/>
    <property type="evidence" value="ECO:0007669"/>
    <property type="project" value="UniProtKB-EC"/>
</dbReference>
<evidence type="ECO:0000313" key="10">
    <source>
        <dbReference type="EMBL" id="MBC5735026.1"/>
    </source>
</evidence>
<evidence type="ECO:0000256" key="5">
    <source>
        <dbReference type="ARBA" id="ARBA00012684"/>
    </source>
</evidence>
<keyword evidence="11" id="KW-1185">Reference proteome</keyword>
<comment type="pathway">
    <text evidence="2">Cofactor biosynthesis; thiamine diphosphate biosynthesis.</text>
</comment>
<dbReference type="EMBL" id="JACOPP010000033">
    <property type="protein sequence ID" value="MBC5735026.1"/>
    <property type="molecule type" value="Genomic_DNA"/>
</dbReference>
<dbReference type="InterPro" id="IPR050967">
    <property type="entry name" value="Thiamine_Salvage_TenA"/>
</dbReference>
<evidence type="ECO:0000256" key="1">
    <source>
        <dbReference type="ARBA" id="ARBA00001881"/>
    </source>
</evidence>
<dbReference type="GO" id="GO:0009229">
    <property type="term" value="P:thiamine diphosphate biosynthetic process"/>
    <property type="evidence" value="ECO:0007669"/>
    <property type="project" value="UniProtKB-UniPathway"/>
</dbReference>
<dbReference type="InterPro" id="IPR004305">
    <property type="entry name" value="Thiaminase-2/PQQC"/>
</dbReference>
<reference evidence="10" key="1">
    <citation type="submission" date="2020-08" db="EMBL/GenBank/DDBJ databases">
        <title>Genome public.</title>
        <authorList>
            <person name="Liu C."/>
            <person name="Sun Q."/>
        </authorList>
    </citation>
    <scope>NUCLEOTIDE SEQUENCE</scope>
    <source>
        <strain evidence="10">NSJ-51</strain>
    </source>
</reference>
<dbReference type="InterPro" id="IPR027574">
    <property type="entry name" value="Thiaminase_II"/>
</dbReference>
<dbReference type="Gene3D" id="1.20.910.10">
    <property type="entry name" value="Heme oxygenase-like"/>
    <property type="match status" value="1"/>
</dbReference>
<dbReference type="PANTHER" id="PTHR43198">
    <property type="entry name" value="BIFUNCTIONAL TH2 PROTEIN"/>
    <property type="match status" value="1"/>
</dbReference>
<sequence length="219" mass="24733">MTVTQRLYQAARPVWEACHAHPFVRGIGDGTLPLEQFRWFLLQDYRYLFDYARVFAYGVIKARDPELMRIFSVNLDAILGGEMRLHRAYMARLGIPEAQVFAVQPALANLSYTHYMLAVAAAGGPAEIVASLLACSWSYAEIGQRLADLPGAAEHPFYGEWVQGYAGADYQKTNAALVALMDTLAQDCSEADYQRLEEIFVSCSRYELGFWDMAWKREP</sequence>
<name>A0A8J6J8Z8_9FIRM</name>
<accession>A0A8J6J8Z8</accession>
<dbReference type="NCBIfam" id="TIGR04306">
    <property type="entry name" value="salvage_TenA"/>
    <property type="match status" value="1"/>
</dbReference>
<proteinExistence type="inferred from homology"/>
<comment type="caution">
    <text evidence="10">The sequence shown here is derived from an EMBL/GenBank/DDBJ whole genome shotgun (WGS) entry which is preliminary data.</text>
</comment>
<evidence type="ECO:0000256" key="2">
    <source>
        <dbReference type="ARBA" id="ARBA00004948"/>
    </source>
</evidence>
<organism evidence="10 11">
    <name type="scientific">Lawsonibacter hominis</name>
    <dbReference type="NCBI Taxonomy" id="2763053"/>
    <lineage>
        <taxon>Bacteria</taxon>
        <taxon>Bacillati</taxon>
        <taxon>Bacillota</taxon>
        <taxon>Clostridia</taxon>
        <taxon>Eubacteriales</taxon>
        <taxon>Oscillospiraceae</taxon>
        <taxon>Lawsonibacter</taxon>
    </lineage>
</organism>
<comment type="subunit">
    <text evidence="4">Homotetramer.</text>
</comment>
<comment type="catalytic activity">
    <reaction evidence="8">
        <text>thiamine + H2O = 5-(2-hydroxyethyl)-4-methylthiazole + 4-amino-5-hydroxymethyl-2-methylpyrimidine + H(+)</text>
        <dbReference type="Rhea" id="RHEA:17509"/>
        <dbReference type="ChEBI" id="CHEBI:15377"/>
        <dbReference type="ChEBI" id="CHEBI:15378"/>
        <dbReference type="ChEBI" id="CHEBI:16892"/>
        <dbReference type="ChEBI" id="CHEBI:17957"/>
        <dbReference type="ChEBI" id="CHEBI:18385"/>
        <dbReference type="EC" id="3.5.99.2"/>
    </reaction>
</comment>
<comment type="similarity">
    <text evidence="3">Belongs to the TenA family.</text>
</comment>
<evidence type="ECO:0000256" key="6">
    <source>
        <dbReference type="ARBA" id="ARBA00013647"/>
    </source>
</evidence>
<evidence type="ECO:0000259" key="9">
    <source>
        <dbReference type="Pfam" id="PF03070"/>
    </source>
</evidence>
<dbReference type="PANTHER" id="PTHR43198:SF2">
    <property type="entry name" value="SI:CH1073-67J19.1-RELATED"/>
    <property type="match status" value="1"/>
</dbReference>
<keyword evidence="7" id="KW-0784">Thiamine biosynthesis</keyword>
<dbReference type="SUPFAM" id="SSF48613">
    <property type="entry name" value="Heme oxygenase-like"/>
    <property type="match status" value="1"/>
</dbReference>
<protein>
    <recommendedName>
        <fullName evidence="6">Aminopyrimidine aminohydrolase</fullName>
        <ecNumber evidence="5">3.5.99.2</ecNumber>
    </recommendedName>
</protein>
<evidence type="ECO:0000256" key="4">
    <source>
        <dbReference type="ARBA" id="ARBA00011881"/>
    </source>
</evidence>